<accession>A0AAD9NSW6</accession>
<feature type="region of interest" description="Disordered" evidence="1">
    <location>
        <begin position="1"/>
        <end position="32"/>
    </location>
</feature>
<proteinExistence type="predicted"/>
<sequence length="224" mass="25288">MADASVNSGESDAVSVSTSSPSFSEIAEQRDIVSKRSQLATWRRRRQEKKKLQKQEERKLKNKICKDDFYNKSLEFKAWLHEYRYYRGVDALWAAGTPETQGNWAVPDNVTVTPGSISEETLVSKHSRTPKRTFSTFGKKSGSRAAEQLNQNPGEEIGRDHADVENQLGRKRHKTDTDRVTPLTATDLVTQVACKTGSVVLRPRSHAYATRRNTAPLQTLFDFS</sequence>
<feature type="region of interest" description="Disordered" evidence="1">
    <location>
        <begin position="134"/>
        <end position="160"/>
    </location>
</feature>
<evidence type="ECO:0000313" key="3">
    <source>
        <dbReference type="Proteomes" id="UP001209878"/>
    </source>
</evidence>
<reference evidence="2" key="1">
    <citation type="journal article" date="2023" name="Mol. Biol. Evol.">
        <title>Third-Generation Sequencing Reveals the Adaptive Role of the Epigenome in Three Deep-Sea Polychaetes.</title>
        <authorList>
            <person name="Perez M."/>
            <person name="Aroh O."/>
            <person name="Sun Y."/>
            <person name="Lan Y."/>
            <person name="Juniper S.K."/>
            <person name="Young C.R."/>
            <person name="Angers B."/>
            <person name="Qian P.Y."/>
        </authorList>
    </citation>
    <scope>NUCLEOTIDE SEQUENCE</scope>
    <source>
        <strain evidence="2">R07B-5</strain>
    </source>
</reference>
<name>A0AAD9NSW6_RIDPI</name>
<evidence type="ECO:0000256" key="1">
    <source>
        <dbReference type="SAM" id="MobiDB-lite"/>
    </source>
</evidence>
<protein>
    <submittedName>
        <fullName evidence="2">Uncharacterized protein</fullName>
    </submittedName>
</protein>
<dbReference type="AlphaFoldDB" id="A0AAD9NSW6"/>
<keyword evidence="3" id="KW-1185">Reference proteome</keyword>
<dbReference type="EMBL" id="JAODUO010000486">
    <property type="protein sequence ID" value="KAK2179513.1"/>
    <property type="molecule type" value="Genomic_DNA"/>
</dbReference>
<gene>
    <name evidence="2" type="ORF">NP493_484g03042</name>
</gene>
<comment type="caution">
    <text evidence="2">The sequence shown here is derived from an EMBL/GenBank/DDBJ whole genome shotgun (WGS) entry which is preliminary data.</text>
</comment>
<feature type="compositionally biased region" description="Low complexity" evidence="1">
    <location>
        <begin position="8"/>
        <end position="24"/>
    </location>
</feature>
<evidence type="ECO:0000313" key="2">
    <source>
        <dbReference type="EMBL" id="KAK2179513.1"/>
    </source>
</evidence>
<dbReference type="Proteomes" id="UP001209878">
    <property type="component" value="Unassembled WGS sequence"/>
</dbReference>
<organism evidence="2 3">
    <name type="scientific">Ridgeia piscesae</name>
    <name type="common">Tubeworm</name>
    <dbReference type="NCBI Taxonomy" id="27915"/>
    <lineage>
        <taxon>Eukaryota</taxon>
        <taxon>Metazoa</taxon>
        <taxon>Spiralia</taxon>
        <taxon>Lophotrochozoa</taxon>
        <taxon>Annelida</taxon>
        <taxon>Polychaeta</taxon>
        <taxon>Sedentaria</taxon>
        <taxon>Canalipalpata</taxon>
        <taxon>Sabellida</taxon>
        <taxon>Siboglinidae</taxon>
        <taxon>Ridgeia</taxon>
    </lineage>
</organism>